<dbReference type="Pfam" id="PF06445">
    <property type="entry name" value="GyrI-like"/>
    <property type="match status" value="1"/>
</dbReference>
<dbReference type="OrthoDB" id="4124240at2"/>
<dbReference type="InterPro" id="IPR011008">
    <property type="entry name" value="Dimeric_a/b-barrel"/>
</dbReference>
<gene>
    <name evidence="2" type="ORF">SAMN04490239_0452</name>
</gene>
<dbReference type="InterPro" id="IPR029442">
    <property type="entry name" value="GyrI-like"/>
</dbReference>
<accession>A0A1H4IDS1</accession>
<feature type="domain" description="GyrI-like small molecule binding" evidence="1">
    <location>
        <begin position="30"/>
        <end position="118"/>
    </location>
</feature>
<dbReference type="Gene3D" id="3.30.70.100">
    <property type="match status" value="1"/>
</dbReference>
<dbReference type="SUPFAM" id="SSF55136">
    <property type="entry name" value="Probable bacterial effector-binding domain"/>
    <property type="match status" value="1"/>
</dbReference>
<sequence>MLRFNSLHALTVAERQGRRITGAPSARYRHTADDRLDVEVGFPLSGGIAARGRVEPTSQPAGRAATTIHAGDYSGIGAAYDAAVHWITEHGYVPSGDPWESYLDGPGVAAPRTEVFVPCAERLDATPENAAQARADPVAERSIRDCEPRPLPLRVAAPRLARCAARTMNLLARHRLHQPERNMGRRMTFADGTTGVVYRETVACDESPRDPSVLVVSFRLRGAHGWGHALFQAERLLNTPLFAGFPGFVSKLWLTADDLDRYRGFYQWDGTRPAEDYVRALWWALALVSHRHSIRYCILPGQLRDDVLEGARSEEWSAPPDQAWWRLVRTETGST</sequence>
<evidence type="ECO:0000313" key="3">
    <source>
        <dbReference type="Proteomes" id="UP000183561"/>
    </source>
</evidence>
<dbReference type="InterPro" id="IPR011256">
    <property type="entry name" value="Reg_factor_effector_dom_sf"/>
</dbReference>
<protein>
    <submittedName>
        <fullName evidence="2">GyrI-like small molecule binding domain-containing protein</fullName>
    </submittedName>
</protein>
<keyword evidence="3" id="KW-1185">Reference proteome</keyword>
<organism evidence="2 3">
    <name type="scientific">Rhodococcus koreensis</name>
    <dbReference type="NCBI Taxonomy" id="99653"/>
    <lineage>
        <taxon>Bacteria</taxon>
        <taxon>Bacillati</taxon>
        <taxon>Actinomycetota</taxon>
        <taxon>Actinomycetes</taxon>
        <taxon>Mycobacteriales</taxon>
        <taxon>Nocardiaceae</taxon>
        <taxon>Rhodococcus</taxon>
    </lineage>
</organism>
<name>A0A1H4IDS1_9NOCA</name>
<dbReference type="Proteomes" id="UP000183561">
    <property type="component" value="Unassembled WGS sequence"/>
</dbReference>
<dbReference type="EMBL" id="FNSV01000002">
    <property type="protein sequence ID" value="SEB31846.1"/>
    <property type="molecule type" value="Genomic_DNA"/>
</dbReference>
<dbReference type="SUPFAM" id="SSF54909">
    <property type="entry name" value="Dimeric alpha+beta barrel"/>
    <property type="match status" value="1"/>
</dbReference>
<dbReference type="RefSeq" id="WP_143051310.1">
    <property type="nucleotide sequence ID" value="NZ_FNSV01000002.1"/>
</dbReference>
<dbReference type="Gene3D" id="3.20.80.10">
    <property type="entry name" value="Regulatory factor, effector binding domain"/>
    <property type="match status" value="1"/>
</dbReference>
<evidence type="ECO:0000313" key="2">
    <source>
        <dbReference type="EMBL" id="SEB31846.1"/>
    </source>
</evidence>
<proteinExistence type="predicted"/>
<reference evidence="3" key="1">
    <citation type="submission" date="2016-10" db="EMBL/GenBank/DDBJ databases">
        <authorList>
            <person name="Varghese N."/>
            <person name="Submissions S."/>
        </authorList>
    </citation>
    <scope>NUCLEOTIDE SEQUENCE [LARGE SCALE GENOMIC DNA]</scope>
    <source>
        <strain evidence="3">DSM 44498</strain>
    </source>
</reference>
<dbReference type="AlphaFoldDB" id="A0A1H4IDS1"/>
<evidence type="ECO:0000259" key="1">
    <source>
        <dbReference type="Pfam" id="PF06445"/>
    </source>
</evidence>